<evidence type="ECO:0000313" key="2">
    <source>
        <dbReference type="EMBL" id="MCF2653036.1"/>
    </source>
</evidence>
<feature type="transmembrane region" description="Helical" evidence="1">
    <location>
        <begin position="203"/>
        <end position="223"/>
    </location>
</feature>
<organism evidence="2 3">
    <name type="scientific">Anaeromassilibacillus senegalensis</name>
    <dbReference type="NCBI Taxonomy" id="1673717"/>
    <lineage>
        <taxon>Bacteria</taxon>
        <taxon>Bacillati</taxon>
        <taxon>Bacillota</taxon>
        <taxon>Clostridia</taxon>
        <taxon>Eubacteriales</taxon>
        <taxon>Acutalibacteraceae</taxon>
        <taxon>Anaeromassilibacillus</taxon>
    </lineage>
</organism>
<evidence type="ECO:0000256" key="1">
    <source>
        <dbReference type="SAM" id="Phobius"/>
    </source>
</evidence>
<feature type="transmembrane region" description="Helical" evidence="1">
    <location>
        <begin position="158"/>
        <end position="179"/>
    </location>
</feature>
<sequence length="378" mass="39071">MKTIARPLKPHLEAARSVCAAAALLALCALLLLYRNDAASGVLTGLYTCLNTLVPALFPFVLLACLMAKSPAAGVLFRPLAPVMRHAFRLPPCAAPALVFGLTAGYPTGAKIAAQLYGDNRLTRAETARLLCFCTSPGYAFAAAYTGATMLGSAHTGLLLFLACLLAPLLTGLCLARFAEKPVRTGETPPPAGGVTRAVQDGVSAMVSMCGFVVAFSGLLAVLHGSGWFQRCAGLLARLGLTIPAAGTLLSFFLEVTSGVMHGAYWHAAPALIAFGLGFGGVCIHLQIFSFFRASGFPMKKSVYLLSRLINGFAAAACYRALAYFFPASEAATVSGGALSAAPTAGSAAASAALLALSVFFLLSCTEKGRLPKTGKRP</sequence>
<feature type="transmembrane region" description="Helical" evidence="1">
    <location>
        <begin position="266"/>
        <end position="292"/>
    </location>
</feature>
<proteinExistence type="predicted"/>
<name>A0ABS9CPG0_9FIRM</name>
<keyword evidence="3" id="KW-1185">Reference proteome</keyword>
<protein>
    <recommendedName>
        <fullName evidence="4">Sporulation protein</fullName>
    </recommendedName>
</protein>
<accession>A0ABS9CPG0</accession>
<keyword evidence="1" id="KW-1133">Transmembrane helix</keyword>
<feature type="transmembrane region" description="Helical" evidence="1">
    <location>
        <begin position="54"/>
        <end position="77"/>
    </location>
</feature>
<feature type="transmembrane region" description="Helical" evidence="1">
    <location>
        <begin position="338"/>
        <end position="363"/>
    </location>
</feature>
<evidence type="ECO:0000313" key="3">
    <source>
        <dbReference type="Proteomes" id="UP001299220"/>
    </source>
</evidence>
<feature type="transmembrane region" description="Helical" evidence="1">
    <location>
        <begin position="235"/>
        <end position="254"/>
    </location>
</feature>
<comment type="caution">
    <text evidence="2">The sequence shown here is derived from an EMBL/GenBank/DDBJ whole genome shotgun (WGS) entry which is preliminary data.</text>
</comment>
<keyword evidence="1" id="KW-0472">Membrane</keyword>
<evidence type="ECO:0008006" key="4">
    <source>
        <dbReference type="Google" id="ProtNLM"/>
    </source>
</evidence>
<dbReference type="EMBL" id="JAFBIT010000003">
    <property type="protein sequence ID" value="MCF2653036.1"/>
    <property type="molecule type" value="Genomic_DNA"/>
</dbReference>
<keyword evidence="1" id="KW-0812">Transmembrane</keyword>
<dbReference type="RefSeq" id="WP_235324063.1">
    <property type="nucleotide sequence ID" value="NZ_JAFBIT010000003.1"/>
</dbReference>
<feature type="transmembrane region" description="Helical" evidence="1">
    <location>
        <begin position="304"/>
        <end position="326"/>
    </location>
</feature>
<dbReference type="Proteomes" id="UP001299220">
    <property type="component" value="Unassembled WGS sequence"/>
</dbReference>
<reference evidence="2 3" key="1">
    <citation type="submission" date="2020-12" db="EMBL/GenBank/DDBJ databases">
        <title>Whole genome sequences of gut porcine anaerobes.</title>
        <authorList>
            <person name="Kubasova T."/>
            <person name="Jahodarova E."/>
            <person name="Rychlik I."/>
        </authorList>
    </citation>
    <scope>NUCLEOTIDE SEQUENCE [LARGE SCALE GENOMIC DNA]</scope>
    <source>
        <strain evidence="2 3">An867</strain>
    </source>
</reference>
<gene>
    <name evidence="2" type="ORF">JQM67_10525</name>
</gene>